<dbReference type="AlphaFoldDB" id="A0A2S3HM44"/>
<gene>
    <name evidence="1" type="ORF">PAHAL_4G336900</name>
</gene>
<protein>
    <submittedName>
        <fullName evidence="1">Uncharacterized protein</fullName>
    </submittedName>
</protein>
<dbReference type="EMBL" id="CM008049">
    <property type="protein sequence ID" value="PAN25959.1"/>
    <property type="molecule type" value="Genomic_DNA"/>
</dbReference>
<sequence>MMNPVATAYSKDTIQTVFYSWATQLLYSEEVPEEESYYPVWGLSEMQQAGVKALI</sequence>
<dbReference type="Gramene" id="PAN25959">
    <property type="protein sequence ID" value="PAN25959"/>
    <property type="gene ID" value="PAHAL_4G336900"/>
</dbReference>
<reference evidence="1" key="1">
    <citation type="submission" date="2018-04" db="EMBL/GenBank/DDBJ databases">
        <title>WGS assembly of Panicum hallii.</title>
        <authorList>
            <person name="Lovell J."/>
            <person name="Jenkins J."/>
            <person name="Lowry D."/>
            <person name="Mamidi S."/>
            <person name="Sreedasyam A."/>
            <person name="Weng X."/>
            <person name="Barry K."/>
            <person name="Bonette J."/>
            <person name="Campitelli B."/>
            <person name="Daum C."/>
            <person name="Gordon S."/>
            <person name="Gould B."/>
            <person name="Lipzen A."/>
            <person name="Macqueen A."/>
            <person name="Palacio-Mejia J."/>
            <person name="Plott C."/>
            <person name="Shakirov E."/>
            <person name="Shu S."/>
            <person name="Yoshinaga Y."/>
            <person name="Zane M."/>
            <person name="Rokhsar D."/>
            <person name="Grimwood J."/>
            <person name="Schmutz J."/>
            <person name="Juenger T."/>
        </authorList>
    </citation>
    <scope>NUCLEOTIDE SEQUENCE [LARGE SCALE GENOMIC DNA]</scope>
    <source>
        <strain evidence="1">FIL2</strain>
    </source>
</reference>
<proteinExistence type="predicted"/>
<accession>A0A2S3HM44</accession>
<evidence type="ECO:0000313" key="1">
    <source>
        <dbReference type="EMBL" id="PAN25959.1"/>
    </source>
</evidence>
<name>A0A2S3HM44_9POAL</name>
<organism evidence="1">
    <name type="scientific">Panicum hallii</name>
    <dbReference type="NCBI Taxonomy" id="206008"/>
    <lineage>
        <taxon>Eukaryota</taxon>
        <taxon>Viridiplantae</taxon>
        <taxon>Streptophyta</taxon>
        <taxon>Embryophyta</taxon>
        <taxon>Tracheophyta</taxon>
        <taxon>Spermatophyta</taxon>
        <taxon>Magnoliopsida</taxon>
        <taxon>Liliopsida</taxon>
        <taxon>Poales</taxon>
        <taxon>Poaceae</taxon>
        <taxon>PACMAD clade</taxon>
        <taxon>Panicoideae</taxon>
        <taxon>Panicodae</taxon>
        <taxon>Paniceae</taxon>
        <taxon>Panicinae</taxon>
        <taxon>Panicum</taxon>
        <taxon>Panicum sect. Panicum</taxon>
    </lineage>
</organism>
<dbReference type="Proteomes" id="UP000243499">
    <property type="component" value="Chromosome 4"/>
</dbReference>